<proteinExistence type="predicted"/>
<reference evidence="2 3" key="1">
    <citation type="journal article" date="2015" name="Nature">
        <title>rRNA introns, odd ribosomes, and small enigmatic genomes across a large radiation of phyla.</title>
        <authorList>
            <person name="Brown C.T."/>
            <person name="Hug L.A."/>
            <person name="Thomas B.C."/>
            <person name="Sharon I."/>
            <person name="Castelle C.J."/>
            <person name="Singh A."/>
            <person name="Wilkins M.J."/>
            <person name="Williams K.H."/>
            <person name="Banfield J.F."/>
        </authorList>
    </citation>
    <scope>NUCLEOTIDE SEQUENCE [LARGE SCALE GENOMIC DNA]</scope>
</reference>
<evidence type="ECO:0000313" key="2">
    <source>
        <dbReference type="EMBL" id="KKR49562.1"/>
    </source>
</evidence>
<comment type="caution">
    <text evidence="2">The sequence shown here is derived from an EMBL/GenBank/DDBJ whole genome shotgun (WGS) entry which is preliminary data.</text>
</comment>
<dbReference type="Proteomes" id="UP000034531">
    <property type="component" value="Unassembled WGS sequence"/>
</dbReference>
<feature type="region of interest" description="Disordered" evidence="1">
    <location>
        <begin position="1"/>
        <end position="22"/>
    </location>
</feature>
<dbReference type="EMBL" id="LBYI01000024">
    <property type="protein sequence ID" value="KKR49562.1"/>
    <property type="molecule type" value="Genomic_DNA"/>
</dbReference>
<accession>A0A0G0UHD8</accession>
<gene>
    <name evidence="2" type="ORF">UT84_C0024G0013</name>
</gene>
<sequence length="58" mass="6323">MNGGREGEPSFASVPNGVPEEVTPVFKGTEVPLPLTFSPIESARIRREALNNRTKKVD</sequence>
<name>A0A0G0UHD8_9BACT</name>
<evidence type="ECO:0000256" key="1">
    <source>
        <dbReference type="SAM" id="MobiDB-lite"/>
    </source>
</evidence>
<dbReference type="AlphaFoldDB" id="A0A0G0UHD8"/>
<evidence type="ECO:0000313" key="3">
    <source>
        <dbReference type="Proteomes" id="UP000034531"/>
    </source>
</evidence>
<organism evidence="2 3">
    <name type="scientific">Candidatus Curtissbacteria bacterium GW2011_GWA1_40_16</name>
    <dbReference type="NCBI Taxonomy" id="1618405"/>
    <lineage>
        <taxon>Bacteria</taxon>
        <taxon>Candidatus Curtissiibacteriota</taxon>
    </lineage>
</organism>
<protein>
    <submittedName>
        <fullName evidence="2">Uncharacterized protein</fullName>
    </submittedName>
</protein>